<dbReference type="PANTHER" id="PTHR46825">
    <property type="entry name" value="D-ALANYL-D-ALANINE-CARBOXYPEPTIDASE/ENDOPEPTIDASE AMPH"/>
    <property type="match status" value="1"/>
</dbReference>
<accession>A0A8G1EBU1</accession>
<evidence type="ECO:0000313" key="4">
    <source>
        <dbReference type="Proteomes" id="UP000826300"/>
    </source>
</evidence>
<dbReference type="Gene3D" id="2.40.128.600">
    <property type="match status" value="1"/>
</dbReference>
<dbReference type="SUPFAM" id="SSF56601">
    <property type="entry name" value="beta-lactamase/transpeptidase-like"/>
    <property type="match status" value="1"/>
</dbReference>
<dbReference type="RefSeq" id="WP_220660709.1">
    <property type="nucleotide sequence ID" value="NZ_CP069370.1"/>
</dbReference>
<dbReference type="InterPro" id="IPR050491">
    <property type="entry name" value="AmpC-like"/>
</dbReference>
<evidence type="ECO:0000259" key="2">
    <source>
        <dbReference type="Pfam" id="PF11954"/>
    </source>
</evidence>
<name>A0A8G1EBU1_9RHOB</name>
<dbReference type="AlphaFoldDB" id="A0A8G1EBU1"/>
<dbReference type="EMBL" id="CP069370">
    <property type="protein sequence ID" value="QYZ68486.1"/>
    <property type="molecule type" value="Genomic_DNA"/>
</dbReference>
<dbReference type="GO" id="GO:0016787">
    <property type="term" value="F:hydrolase activity"/>
    <property type="evidence" value="ECO:0007669"/>
    <property type="project" value="UniProtKB-KW"/>
</dbReference>
<gene>
    <name evidence="3" type="ORF">JO391_11905</name>
</gene>
<keyword evidence="3" id="KW-0378">Hydrolase</keyword>
<dbReference type="KEGG" id="nsm:JO391_11905"/>
<dbReference type="InterPro" id="IPR001466">
    <property type="entry name" value="Beta-lactam-related"/>
</dbReference>
<sequence>MQEIASMTFLFRDLLGRAALIAVVGAFGAVASAQDLPRASVEQALPNLRAMAQQAVADGKVPGLAIVVVHEDEIVFLEGFGLREAGRPEEVDADTVFQLASMSKPISSTVVAALVSQGLVDWDSKLSDLDPTLRLHDAYPTAEVTVRDLFNHRSGLPGNAGNDLEDIGFDRDTIMHRLHLVPPASSFRSGYAYSNAGITMGALAAVSPTGKSWEEVADEVLFQPLGMATASYRHEDFAARDNAAALHVPVNGVWTPGLTRDADPQAPAGGASSSARDLAAWMRLELAKGGFDGKPLISADALEATHQPLMSRGPNVVSGAPEFYGLGWNVEYGRHGLTWGHAGAFSTGARTLVTLWPDSGLGIIVLANAFPTGVPEGIADNFSDMVFDGKPGKDYIAPWNAAYEGMFTPVIQAVQAAFGKPPSDATPALPDSAYVGSYGNDYVGAARIETAGSGLVLVLGPNGVTRYHLTHFDRDTFLYYTAPEMPDLPSPLTFQIGPDGRAVSMVADSLNGEGLGTLTRRPE</sequence>
<dbReference type="Pfam" id="PF11954">
    <property type="entry name" value="DUF3471"/>
    <property type="match status" value="1"/>
</dbReference>
<reference evidence="3" key="1">
    <citation type="submission" date="2021-02" db="EMBL/GenBank/DDBJ databases">
        <title>Rhodobacter shimadae sp. nov., an aerobic anoxygenic phototrophic bacterium isolated from a hot spring.</title>
        <authorList>
            <person name="Muramatsu S."/>
            <person name="Haruta S."/>
            <person name="Hirose S."/>
            <person name="Hanada S."/>
        </authorList>
    </citation>
    <scope>NUCLEOTIDE SEQUENCE</scope>
    <source>
        <strain evidence="3">N10</strain>
    </source>
</reference>
<dbReference type="InterPro" id="IPR012338">
    <property type="entry name" value="Beta-lactam/transpept-like"/>
</dbReference>
<dbReference type="InterPro" id="IPR021860">
    <property type="entry name" value="Peptidase_S12_Pab87-rel_C"/>
</dbReference>
<feature type="domain" description="Peptidase S12 Pab87-related C-terminal" evidence="2">
    <location>
        <begin position="421"/>
        <end position="508"/>
    </location>
</feature>
<organism evidence="3 4">
    <name type="scientific">Neotabrizicola shimadae</name>
    <dbReference type="NCBI Taxonomy" id="2807096"/>
    <lineage>
        <taxon>Bacteria</taxon>
        <taxon>Pseudomonadati</taxon>
        <taxon>Pseudomonadota</taxon>
        <taxon>Alphaproteobacteria</taxon>
        <taxon>Rhodobacterales</taxon>
        <taxon>Paracoccaceae</taxon>
        <taxon>Neotabrizicola</taxon>
    </lineage>
</organism>
<dbReference type="PANTHER" id="PTHR46825:SF15">
    <property type="entry name" value="BETA-LACTAMASE-RELATED DOMAIN-CONTAINING PROTEIN"/>
    <property type="match status" value="1"/>
</dbReference>
<protein>
    <submittedName>
        <fullName evidence="3">Serine hydrolase</fullName>
    </submittedName>
</protein>
<dbReference type="Gene3D" id="3.40.710.10">
    <property type="entry name" value="DD-peptidase/beta-lactamase superfamily"/>
    <property type="match status" value="1"/>
</dbReference>
<feature type="domain" description="Beta-lactamase-related" evidence="1">
    <location>
        <begin position="48"/>
        <end position="374"/>
    </location>
</feature>
<proteinExistence type="predicted"/>
<dbReference type="Pfam" id="PF00144">
    <property type="entry name" value="Beta-lactamase"/>
    <property type="match status" value="1"/>
</dbReference>
<evidence type="ECO:0000259" key="1">
    <source>
        <dbReference type="Pfam" id="PF00144"/>
    </source>
</evidence>
<keyword evidence="4" id="KW-1185">Reference proteome</keyword>
<evidence type="ECO:0000313" key="3">
    <source>
        <dbReference type="EMBL" id="QYZ68486.1"/>
    </source>
</evidence>
<dbReference type="Proteomes" id="UP000826300">
    <property type="component" value="Chromosome"/>
</dbReference>